<protein>
    <submittedName>
        <fullName evidence="1">Uncharacterized protein</fullName>
    </submittedName>
</protein>
<comment type="caution">
    <text evidence="1">The sequence shown here is derived from an EMBL/GenBank/DDBJ whole genome shotgun (WGS) entry which is preliminary data.</text>
</comment>
<name>A0ACB8UV93_9EURO</name>
<evidence type="ECO:0000313" key="1">
    <source>
        <dbReference type="EMBL" id="KAI2385602.1"/>
    </source>
</evidence>
<sequence>MALSVNSLVEQMSQLDAARNLVLGDAALYPQIVHGIIPIIGPSSRLELRRWGAEFLAETFASPAFPQSAKQKLSTEILQTIQELLDIQNEDAAVVKSVVQVAASVYPLVFRHIIDHPTDTALWEGMTAIKHSILKKWDGASPGIKICCIKFAQKVVQAQTQGVIADPRRPEKNEISLALVPRNHPLIPLPSLEAEASGLLDRLLNVFSEGSNDPIYVNATLNCLAVLIRSRPSISNKIINAVLSFNPLKQTTAPISSVAKVNIKSMERTTRALLINLIKRNPSHPLVGRIQQYIERIAQSRNEIFEEATRKRALPTEPTDLVDSAKRARLGVSTPPQLRVPPLPAGPTSYAQLFTLTEDVGLTSFDVKQLPADLLVKITVPVLQRIDAEALDQAIGAVRSRFLTISKKQVFDHQSQRVQPPVDDEEEDEYEPDYEPMDVPAAAVAEQTKLAPTLTEGAEVPADLVSLGPFALPKPPPLSHEEALDVGREAVARVFTMASSLDQPSKVPKTSGHALGFGRLAASSFNRDSWLMLLTRLATRASIGIETDTDEVKIENGHQTPWQRQTLGNGIRELLYRYVLEDFRTRINVAISWMNEEWYNQQIQKRCSKEEDGDNGRVSIPTHYEIWAMKLLESILPYLDAKDKILIRFLSELPEINTSLIQKVVTLANDPERVNLCVQALHYLVLVRPPAKELCLNALEGLHNRVEESRPLTTKILLKFRPQTLADQSKPLPGNIKPQIQHSTPDPHQESLTNTPRPIAGYPISGLPQGNDVLPGSQQNCQFIQPEKGDASSGQGVATIGW</sequence>
<proteinExistence type="predicted"/>
<organism evidence="1">
    <name type="scientific">Ophidiomyces ophidiicola</name>
    <dbReference type="NCBI Taxonomy" id="1387563"/>
    <lineage>
        <taxon>Eukaryota</taxon>
        <taxon>Fungi</taxon>
        <taxon>Dikarya</taxon>
        <taxon>Ascomycota</taxon>
        <taxon>Pezizomycotina</taxon>
        <taxon>Eurotiomycetes</taxon>
        <taxon>Eurotiomycetidae</taxon>
        <taxon>Onygenales</taxon>
        <taxon>Onygenaceae</taxon>
        <taxon>Ophidiomyces</taxon>
    </lineage>
</organism>
<gene>
    <name evidence="1" type="ORF">LOY88_003983</name>
</gene>
<accession>A0ACB8UV93</accession>
<dbReference type="EMBL" id="JALBCA010000056">
    <property type="protein sequence ID" value="KAI2385602.1"/>
    <property type="molecule type" value="Genomic_DNA"/>
</dbReference>
<reference evidence="1" key="1">
    <citation type="journal article" date="2022" name="bioRxiv">
        <title>Population genetic analysis of Ophidiomyces ophidiicola, the causative agent of snake fungal disease, indicates recent introductions to the USA.</title>
        <authorList>
            <person name="Ladner J.T."/>
            <person name="Palmer J.M."/>
            <person name="Ettinger C.L."/>
            <person name="Stajich J.E."/>
            <person name="Farrell T.M."/>
            <person name="Glorioso B.M."/>
            <person name="Lawson B."/>
            <person name="Price S.J."/>
            <person name="Stengle A.G."/>
            <person name="Grear D.A."/>
            <person name="Lorch J.M."/>
        </authorList>
    </citation>
    <scope>NUCLEOTIDE SEQUENCE</scope>
    <source>
        <strain evidence="1">NWHC 24266-5</strain>
    </source>
</reference>